<protein>
    <submittedName>
        <fullName evidence="4">Glycosyltransferase family 77 protein</fullName>
    </submittedName>
</protein>
<evidence type="ECO:0000313" key="4">
    <source>
        <dbReference type="EMBL" id="KOO33341.1"/>
    </source>
</evidence>
<evidence type="ECO:0000256" key="2">
    <source>
        <dbReference type="SAM" id="Phobius"/>
    </source>
</evidence>
<keyword evidence="2" id="KW-0812">Transmembrane</keyword>
<accession>A0A0M0K396</accession>
<dbReference type="AlphaFoldDB" id="A0A0M0K396"/>
<dbReference type="InterPro" id="IPR005069">
    <property type="entry name" value="Nucl-diP-sugar_transferase"/>
</dbReference>
<name>A0A0M0K396_9EUKA</name>
<keyword evidence="5" id="KW-1185">Reference proteome</keyword>
<feature type="region of interest" description="Disordered" evidence="1">
    <location>
        <begin position="202"/>
        <end position="238"/>
    </location>
</feature>
<organism evidence="4 5">
    <name type="scientific">Chrysochromulina tobinii</name>
    <dbReference type="NCBI Taxonomy" id="1460289"/>
    <lineage>
        <taxon>Eukaryota</taxon>
        <taxon>Haptista</taxon>
        <taxon>Haptophyta</taxon>
        <taxon>Prymnesiophyceae</taxon>
        <taxon>Prymnesiales</taxon>
        <taxon>Chrysochromulinaceae</taxon>
        <taxon>Chrysochromulina</taxon>
    </lineage>
</organism>
<gene>
    <name evidence="4" type="ORF">Ctob_010759</name>
</gene>
<keyword evidence="4" id="KW-0808">Transferase</keyword>
<comment type="caution">
    <text evidence="4">The sequence shown here is derived from an EMBL/GenBank/DDBJ whole genome shotgun (WGS) entry which is preliminary data.</text>
</comment>
<dbReference type="OrthoDB" id="540503at2759"/>
<reference evidence="5" key="1">
    <citation type="journal article" date="2015" name="PLoS Genet.">
        <title>Genome Sequence and Transcriptome Analyses of Chrysochromulina tobin: Metabolic Tools for Enhanced Algal Fitness in the Prominent Order Prymnesiales (Haptophyceae).</title>
        <authorList>
            <person name="Hovde B.T."/>
            <person name="Deodato C.R."/>
            <person name="Hunsperger H.M."/>
            <person name="Ryken S.A."/>
            <person name="Yost W."/>
            <person name="Jha R.K."/>
            <person name="Patterson J."/>
            <person name="Monnat R.J. Jr."/>
            <person name="Barlow S.B."/>
            <person name="Starkenburg S.R."/>
            <person name="Cattolico R.A."/>
        </authorList>
    </citation>
    <scope>NUCLEOTIDE SEQUENCE</scope>
    <source>
        <strain evidence="5">CCMP291</strain>
    </source>
</reference>
<evidence type="ECO:0000313" key="5">
    <source>
        <dbReference type="Proteomes" id="UP000037460"/>
    </source>
</evidence>
<dbReference type="EMBL" id="JWZX01001543">
    <property type="protein sequence ID" value="KOO33341.1"/>
    <property type="molecule type" value="Genomic_DNA"/>
</dbReference>
<keyword evidence="2" id="KW-1133">Transmembrane helix</keyword>
<feature type="region of interest" description="Disordered" evidence="1">
    <location>
        <begin position="980"/>
        <end position="1009"/>
    </location>
</feature>
<feature type="region of interest" description="Disordered" evidence="1">
    <location>
        <begin position="1"/>
        <end position="20"/>
    </location>
</feature>
<dbReference type="InterPro" id="IPR053250">
    <property type="entry name" value="Glycosyltransferase_77"/>
</dbReference>
<dbReference type="GO" id="GO:0052636">
    <property type="term" value="F:arabinosyltransferase activity"/>
    <property type="evidence" value="ECO:0007669"/>
    <property type="project" value="TreeGrafter"/>
</dbReference>
<dbReference type="PANTHER" id="PTHR46936:SF1">
    <property type="entry name" value="ARABINOSYLTRANSFERASE XEG113"/>
    <property type="match status" value="1"/>
</dbReference>
<sequence length="1009" mass="111239">MPVRVGSSGLHQTGRGTKSSSNALLGTGLALIFGIALIAAGASMTSRLGTGDSGANDGARLLRQARTPMQQQGVIHLTPEDEAHALSLQKEAIASAAGLELETSAASEARRHSEKQQKMESQLQSRAADPMATGCLVTQWAAVWLVHDGRMRSHVAVPTAQCDMHASEIEDVNQYTKSHGGEGAYTLDEEQSRRACERPGCFPAKKRAKDPYPGDGGPNPLAEPPGGWGTGAQQGWQKRSGLQLNEAAQKLFSQAPPPAGEPLLLVFGGATVNDMLRNWAVHARENTGMLYCVACMDAKLFALANEHDIPAVMMAKSGGDAESAVETRWKYYRMDPKAFMQMGILKVRFFMEFLRAGFDLLCSDLDVVWLSDPRPFLSGKAMGTALLPLADVVVSTDVTSGINDHDGASWGLYGELNTGIILLRSTRAALALCDEWIRRMQKEMVERPPPSGGFLQWWSNDQTFFNEVVHRATEMRQLALGLKASSDAIRREAAGLVRRATPLAEGRLKHLEATLANMTALHAAIPPQEADLLARGTRLPGTWRDYEQVTDRRPRTAAQYFAALRNVQFKRLTCRACGGEGQLPLAIGTLPYLHFASGHTFFTQSLQERNGFMPACVHTTFQFGDTAEFTWGKRSRLREKGLWAVDDDGYYRRQGTGTHPAEASYEGFLQLTGDLMPPDLDSLTRNEASATVKLEGVYTYVGKALENTVPNVFKLPIRNPNRHLLLDSFQRRLVHNAMALGRALRRKVIMPRMQCWCDRFWNPMANCRMPGVSASQHPLPFHCPFDHVYDLEKWVHSDAPFREYSFLNHSRILPSDRADAVELGVIGARGWTANELGAATSPGADGKPRRTLTMGVGDSYSDVKGALSTAGWGSAYVLTVDARSIELLCEHLGSTQANREFNAIMHTVLGVAEQVRYCDEFENPTYGIGPNAHDEWANPINCTWGFHRPPPLPEAEPVQCLKDAAAMLASRLVEPKRSWDNVPRWSGPRHGRRRQAWSTNDRPAYLHKQ</sequence>
<feature type="region of interest" description="Disordered" evidence="1">
    <location>
        <begin position="103"/>
        <end position="126"/>
    </location>
</feature>
<dbReference type="PANTHER" id="PTHR46936">
    <property type="entry name" value="ARABINOSYLTRANSFERASE XEG113"/>
    <property type="match status" value="1"/>
</dbReference>
<dbReference type="Proteomes" id="UP000037460">
    <property type="component" value="Unassembled WGS sequence"/>
</dbReference>
<dbReference type="GO" id="GO:0005794">
    <property type="term" value="C:Golgi apparatus"/>
    <property type="evidence" value="ECO:0007669"/>
    <property type="project" value="TreeGrafter"/>
</dbReference>
<evidence type="ECO:0000259" key="3">
    <source>
        <dbReference type="Pfam" id="PF03407"/>
    </source>
</evidence>
<proteinExistence type="predicted"/>
<evidence type="ECO:0000256" key="1">
    <source>
        <dbReference type="SAM" id="MobiDB-lite"/>
    </source>
</evidence>
<feature type="compositionally biased region" description="Polar residues" evidence="1">
    <location>
        <begin position="9"/>
        <end position="20"/>
    </location>
</feature>
<feature type="transmembrane region" description="Helical" evidence="2">
    <location>
        <begin position="21"/>
        <end position="42"/>
    </location>
</feature>
<feature type="compositionally biased region" description="Basic and acidic residues" evidence="1">
    <location>
        <begin position="108"/>
        <end position="118"/>
    </location>
</feature>
<keyword evidence="2" id="KW-0472">Membrane</keyword>
<dbReference type="Pfam" id="PF03407">
    <property type="entry name" value="Nucleotid_trans"/>
    <property type="match status" value="1"/>
</dbReference>
<feature type="domain" description="Nucleotide-diphospho-sugar transferase" evidence="3">
    <location>
        <begin position="291"/>
        <end position="473"/>
    </location>
</feature>